<dbReference type="GO" id="GO:0008270">
    <property type="term" value="F:zinc ion binding"/>
    <property type="evidence" value="ECO:0007669"/>
    <property type="project" value="UniProtKB-KW"/>
</dbReference>
<organism evidence="17">
    <name type="scientific">Amorphochlora amoebiformis</name>
    <dbReference type="NCBI Taxonomy" id="1561963"/>
    <lineage>
        <taxon>Eukaryota</taxon>
        <taxon>Sar</taxon>
        <taxon>Rhizaria</taxon>
        <taxon>Cercozoa</taxon>
        <taxon>Chlorarachniophyceae</taxon>
        <taxon>Amorphochlora</taxon>
    </lineage>
</organism>
<dbReference type="PROSITE" id="PS00383">
    <property type="entry name" value="TYR_PHOSPHATASE_1"/>
    <property type="match status" value="1"/>
</dbReference>
<dbReference type="InterPro" id="IPR010569">
    <property type="entry name" value="Myotubularin-like_Pase_dom"/>
</dbReference>
<dbReference type="Pfam" id="PF01363">
    <property type="entry name" value="FYVE"/>
    <property type="match status" value="1"/>
</dbReference>
<dbReference type="AlphaFoldDB" id="A0A7S0CVQ5"/>
<dbReference type="GO" id="GO:0005737">
    <property type="term" value="C:cytoplasm"/>
    <property type="evidence" value="ECO:0007669"/>
    <property type="project" value="TreeGrafter"/>
</dbReference>
<evidence type="ECO:0000256" key="6">
    <source>
        <dbReference type="ARBA" id="ARBA00022801"/>
    </source>
</evidence>
<evidence type="ECO:0000256" key="4">
    <source>
        <dbReference type="ARBA" id="ARBA00022723"/>
    </source>
</evidence>
<feature type="region of interest" description="Disordered" evidence="13">
    <location>
        <begin position="1216"/>
        <end position="1250"/>
    </location>
</feature>
<evidence type="ECO:0000256" key="10">
    <source>
        <dbReference type="PIRSR" id="PIRSR630564-1"/>
    </source>
</evidence>
<dbReference type="Pfam" id="PF00168">
    <property type="entry name" value="C2"/>
    <property type="match status" value="1"/>
</dbReference>
<dbReference type="PANTHER" id="PTHR10807:SF128">
    <property type="entry name" value="PHOSPHATIDYLINOSITOL-3,5-BISPHOSPHATE 3-PHOSPHATASE"/>
    <property type="match status" value="1"/>
</dbReference>
<feature type="compositionally biased region" description="Basic and acidic residues" evidence="13">
    <location>
        <begin position="1240"/>
        <end position="1249"/>
    </location>
</feature>
<dbReference type="InterPro" id="IPR013083">
    <property type="entry name" value="Znf_RING/FYVE/PHD"/>
</dbReference>
<feature type="compositionally biased region" description="Gly residues" evidence="13">
    <location>
        <begin position="1223"/>
        <end position="1234"/>
    </location>
</feature>
<feature type="domain" description="FYVE-type" evidence="15">
    <location>
        <begin position="1137"/>
        <end position="1197"/>
    </location>
</feature>
<keyword evidence="6" id="KW-0378">Hydrolase</keyword>
<evidence type="ECO:0000256" key="11">
    <source>
        <dbReference type="PIRSR" id="PIRSR630564-2"/>
    </source>
</evidence>
<dbReference type="GO" id="GO:0004438">
    <property type="term" value="F:phosphatidylinositol-3-phosphate phosphatase activity"/>
    <property type="evidence" value="ECO:0007669"/>
    <property type="project" value="TreeGrafter"/>
</dbReference>
<evidence type="ECO:0000256" key="12">
    <source>
        <dbReference type="PROSITE-ProRule" id="PRU00091"/>
    </source>
</evidence>
<dbReference type="PROSITE" id="PS50004">
    <property type="entry name" value="C2"/>
    <property type="match status" value="1"/>
</dbReference>
<reference evidence="17" key="1">
    <citation type="submission" date="2021-01" db="EMBL/GenBank/DDBJ databases">
        <authorList>
            <person name="Corre E."/>
            <person name="Pelletier E."/>
            <person name="Niang G."/>
            <person name="Scheremetjew M."/>
            <person name="Finn R."/>
            <person name="Kale V."/>
            <person name="Holt S."/>
            <person name="Cochrane G."/>
            <person name="Meng A."/>
            <person name="Brown T."/>
            <person name="Cohen L."/>
        </authorList>
    </citation>
    <scope>NUCLEOTIDE SEQUENCE</scope>
    <source>
        <strain evidence="17">CCMP2058</strain>
    </source>
</reference>
<dbReference type="Gene3D" id="2.60.40.150">
    <property type="entry name" value="C2 domain"/>
    <property type="match status" value="1"/>
</dbReference>
<evidence type="ECO:0000259" key="14">
    <source>
        <dbReference type="PROSITE" id="PS50004"/>
    </source>
</evidence>
<feature type="compositionally biased region" description="Basic and acidic residues" evidence="13">
    <location>
        <begin position="134"/>
        <end position="158"/>
    </location>
</feature>
<evidence type="ECO:0000256" key="9">
    <source>
        <dbReference type="ARBA" id="ARBA00032571"/>
    </source>
</evidence>
<evidence type="ECO:0000256" key="1">
    <source>
        <dbReference type="ARBA" id="ARBA00004370"/>
    </source>
</evidence>
<dbReference type="InterPro" id="IPR017455">
    <property type="entry name" value="Znf_FYVE-rel"/>
</dbReference>
<dbReference type="InterPro" id="IPR011993">
    <property type="entry name" value="PH-like_dom_sf"/>
</dbReference>
<comment type="similarity">
    <text evidence="2">Belongs to the protein-tyrosine phosphatase family. Non-receptor class myotubularin subfamily.</text>
</comment>
<dbReference type="EMBL" id="HBEM01004930">
    <property type="protein sequence ID" value="CAD8435244.1"/>
    <property type="molecule type" value="Transcribed_RNA"/>
</dbReference>
<dbReference type="PROSITE" id="PS50178">
    <property type="entry name" value="ZF_FYVE"/>
    <property type="match status" value="1"/>
</dbReference>
<keyword evidence="7" id="KW-0862">Zinc</keyword>
<dbReference type="GO" id="GO:0046856">
    <property type="term" value="P:phosphatidylinositol dephosphorylation"/>
    <property type="evidence" value="ECO:0007669"/>
    <property type="project" value="TreeGrafter"/>
</dbReference>
<feature type="region of interest" description="Disordered" evidence="13">
    <location>
        <begin position="134"/>
        <end position="183"/>
    </location>
</feature>
<dbReference type="CDD" id="cd00030">
    <property type="entry name" value="C2"/>
    <property type="match status" value="1"/>
</dbReference>
<keyword evidence="4" id="KW-0479">Metal-binding</keyword>
<accession>A0A7S0CVQ5</accession>
<keyword evidence="5 12" id="KW-0863">Zinc-finger</keyword>
<dbReference type="SUPFAM" id="SSF49562">
    <property type="entry name" value="C2 domain (Calcium/lipid-binding domain, CaLB)"/>
    <property type="match status" value="1"/>
</dbReference>
<dbReference type="GO" id="GO:0052629">
    <property type="term" value="F:phosphatidylinositol-3,5-bisphosphate 3-phosphatase activity"/>
    <property type="evidence" value="ECO:0007669"/>
    <property type="project" value="UniProtKB-EC"/>
</dbReference>
<dbReference type="EC" id="3.1.3.95" evidence="3"/>
<dbReference type="InterPro" id="IPR000008">
    <property type="entry name" value="C2_dom"/>
</dbReference>
<dbReference type="InterPro" id="IPR011011">
    <property type="entry name" value="Znf_FYVE_PHD"/>
</dbReference>
<dbReference type="GO" id="GO:0016020">
    <property type="term" value="C:membrane"/>
    <property type="evidence" value="ECO:0007669"/>
    <property type="project" value="UniProtKB-SubCell"/>
</dbReference>
<dbReference type="PROSITE" id="PS51339">
    <property type="entry name" value="PPASE_MYOTUBULARIN"/>
    <property type="match status" value="1"/>
</dbReference>
<gene>
    <name evidence="17" type="ORF">LAMO00422_LOCUS3456</name>
</gene>
<comment type="subcellular location">
    <subcellularLocation>
        <location evidence="1">Membrane</location>
    </subcellularLocation>
</comment>
<dbReference type="InterPro" id="IPR035892">
    <property type="entry name" value="C2_domain_sf"/>
</dbReference>
<dbReference type="SMART" id="SM00064">
    <property type="entry name" value="FYVE"/>
    <property type="match status" value="1"/>
</dbReference>
<dbReference type="SMART" id="SM00239">
    <property type="entry name" value="C2"/>
    <property type="match status" value="1"/>
</dbReference>
<dbReference type="SUPFAM" id="SSF57903">
    <property type="entry name" value="FYVE/PHD zinc finger"/>
    <property type="match status" value="1"/>
</dbReference>
<evidence type="ECO:0000256" key="7">
    <source>
        <dbReference type="ARBA" id="ARBA00022833"/>
    </source>
</evidence>
<feature type="compositionally biased region" description="Basic and acidic residues" evidence="13">
    <location>
        <begin position="456"/>
        <end position="483"/>
    </location>
</feature>
<proteinExistence type="inferred from homology"/>
<evidence type="ECO:0000313" key="17">
    <source>
        <dbReference type="EMBL" id="CAD8435244.1"/>
    </source>
</evidence>
<feature type="binding site" evidence="11">
    <location>
        <begin position="864"/>
        <end position="865"/>
    </location>
    <ligand>
        <name>substrate</name>
    </ligand>
</feature>
<dbReference type="InterPro" id="IPR030564">
    <property type="entry name" value="Myotubularin"/>
</dbReference>
<feature type="domain" description="C2" evidence="14">
    <location>
        <begin position="172"/>
        <end position="311"/>
    </location>
</feature>
<dbReference type="PANTHER" id="PTHR10807">
    <property type="entry name" value="MYOTUBULARIN-RELATED"/>
    <property type="match status" value="1"/>
</dbReference>
<feature type="binding site" evidence="11">
    <location>
        <begin position="839"/>
        <end position="842"/>
    </location>
    <ligand>
        <name>substrate</name>
    </ligand>
</feature>
<feature type="domain" description="Myotubularin phosphatase" evidence="16">
    <location>
        <begin position="695"/>
        <end position="1083"/>
    </location>
</feature>
<evidence type="ECO:0000256" key="13">
    <source>
        <dbReference type="SAM" id="MobiDB-lite"/>
    </source>
</evidence>
<feature type="binding site" evidence="11">
    <location>
        <begin position="926"/>
        <end position="932"/>
    </location>
    <ligand>
        <name>substrate</name>
    </ligand>
</feature>
<feature type="compositionally biased region" description="Low complexity" evidence="13">
    <location>
        <begin position="161"/>
        <end position="170"/>
    </location>
</feature>
<evidence type="ECO:0000259" key="15">
    <source>
        <dbReference type="PROSITE" id="PS50178"/>
    </source>
</evidence>
<dbReference type="InterPro" id="IPR000306">
    <property type="entry name" value="Znf_FYVE"/>
</dbReference>
<dbReference type="Pfam" id="PF06602">
    <property type="entry name" value="Myotub-related"/>
    <property type="match status" value="1"/>
</dbReference>
<protein>
    <recommendedName>
        <fullName evidence="3">phosphatidylinositol-3,5-bisphosphate 3-phosphatase</fullName>
        <ecNumber evidence="3">3.1.3.95</ecNumber>
    </recommendedName>
    <alternativeName>
        <fullName evidence="9">Phosphatidylinositol-3,5-bisphosphate 3-phosphatase</fullName>
    </alternativeName>
</protein>
<feature type="region of interest" description="Disordered" evidence="13">
    <location>
        <begin position="454"/>
        <end position="531"/>
    </location>
</feature>
<dbReference type="SUPFAM" id="SSF52799">
    <property type="entry name" value="(Phosphotyrosine protein) phosphatases II"/>
    <property type="match status" value="1"/>
</dbReference>
<evidence type="ECO:0000256" key="2">
    <source>
        <dbReference type="ARBA" id="ARBA00007471"/>
    </source>
</evidence>
<dbReference type="InterPro" id="IPR016130">
    <property type="entry name" value="Tyr_Pase_AS"/>
</dbReference>
<name>A0A7S0CVQ5_9EUKA</name>
<evidence type="ECO:0000256" key="5">
    <source>
        <dbReference type="ARBA" id="ARBA00022771"/>
    </source>
</evidence>
<sequence length="1274" mass="144697">MGTAQTGGEAGDLEVLLRENNPEGKERGVYGFEMAKILPYCDDEDFRAEMADVCRKSDTWIAADSIKTTSFTTTQIKEKMEEGMRKRSVVEVEKRLSLARKREFLEARGWDEHLWDNAQLPPHLQVREQKLEHVLDLDKPNKASNKDSNKDLSKDSKKGSTKGSTKGPTKSSKEDLGGSSRAYVDPNTPSKVYIAVTILKAKNLPGCDIDGSIDPYCKIYLGADPSEQCLENVANVSKDIKRVSGECSVVVRRCHNPMWNATFYFELSRNTHPYITIQIWDKDSFSADDLVGSIIIPAVDAISMTKDGCVLNMEGKRSTIETMEGKRSAIENMEAKQSGIENMEGKCSVIENKEGKRSGIENMESKRSGIEKMEGKRSGIEKMEGKWYDIERVVDSVVKKGLDLGSVLVRVCCVDPMGIMRKHREKLREDFESFRHLANPHLYLNPYIAFSESTEGLERKKSSEPTEGVEPKRNSEPRTKGNHPEPMGNVEGNKLLGLRGGEQISEPDTKRSEYKKMQPSESDPRSEPRLLPAGALETPEMAISDVTLSVSGKPIMSGRLMVTNFRLVFNPQKRSEDWGADRGIYSFNGSEWVGKVVSIPLQLIMSVTVDSGESSERGGTSTKQNKLGKVRWFMISVECFDFRIVEFLVITLSVEELSKLSAFVTRLQIPVTSRKDLSHKIAMLMGVDVKVPYDRRIFFDMSKEIKRQGVNVEWWRASKMNEDYGLCESYPKTLYVPKTTSDEILQESAKFRSKCRLPVLTWIDGESGVSLCRCAQPRVGLGNSFSVFDEQHVRNIRKARRHGRFNENLESSDESKCRPRGDDRLVIIDCRSKIAADANSFKGKGTENIKRYQHCKLSFQDIGNIHSIRGSLHLFRAAINSTSDDADWMLKVHRSGWMRHISQILTAASRVVYHIKHRKSSVLVHCSDGWDRTSQVCGLAEVMLDPYYRTIQGLIVLIEKDWFAFGHKFKDRLDFGESSQEVSPVFLQFLDCLWQIYHQFPESFEYDGSLLRDLVIFSQIGWFAEFQVNTDKSRQQHTGASVWGIIYANIDKYKNRGYDAKKNSKVLLISSSIKAIRIWPRLYLQYDESFIGNLRFQNCDGKGGVLSHRPYKSASRMQSRTHLDANGPTSIVMWEPDEWSADCNDCNEPFTWFRRRHHCRACGRVFCNNCSRQRAKLPHLGMYEPVRVCERCADRMMTSSSRALYRSNPHSFVKEHIKRRNRQGGGTSERGGTGTLSLHMESKNRDRMSEGGMVVRRSVVIESGPESTICSTWF</sequence>
<feature type="active site" description="Phosphocysteine intermediate" evidence="10">
    <location>
        <position position="926"/>
    </location>
</feature>
<feature type="compositionally biased region" description="Basic and acidic residues" evidence="13">
    <location>
        <begin position="507"/>
        <end position="528"/>
    </location>
</feature>
<dbReference type="Gene3D" id="2.30.29.30">
    <property type="entry name" value="Pleckstrin-homology domain (PH domain)/Phosphotyrosine-binding domain (PTB)"/>
    <property type="match status" value="1"/>
</dbReference>
<dbReference type="Gene3D" id="3.30.40.10">
    <property type="entry name" value="Zinc/RING finger domain, C3HC4 (zinc finger)"/>
    <property type="match status" value="1"/>
</dbReference>
<dbReference type="InterPro" id="IPR029021">
    <property type="entry name" value="Prot-tyrosine_phosphatase-like"/>
</dbReference>
<keyword evidence="8" id="KW-0472">Membrane</keyword>
<evidence type="ECO:0000256" key="8">
    <source>
        <dbReference type="ARBA" id="ARBA00023136"/>
    </source>
</evidence>
<evidence type="ECO:0000256" key="3">
    <source>
        <dbReference type="ARBA" id="ARBA00012903"/>
    </source>
</evidence>
<evidence type="ECO:0000259" key="16">
    <source>
        <dbReference type="PROSITE" id="PS51339"/>
    </source>
</evidence>